<dbReference type="PANTHER" id="PTHR47926:SF347">
    <property type="entry name" value="PENTATRICOPEPTIDE REPEAT-CONTAINING PROTEIN"/>
    <property type="match status" value="1"/>
</dbReference>
<keyword evidence="4" id="KW-1185">Reference proteome</keyword>
<evidence type="ECO:0000256" key="1">
    <source>
        <dbReference type="ARBA" id="ARBA00022737"/>
    </source>
</evidence>
<feature type="repeat" description="PPR" evidence="2">
    <location>
        <begin position="555"/>
        <end position="589"/>
    </location>
</feature>
<dbReference type="EMBL" id="KZ305042">
    <property type="protein sequence ID" value="PIA40005.1"/>
    <property type="molecule type" value="Genomic_DNA"/>
</dbReference>
<accession>A0A2G5D904</accession>
<dbReference type="STRING" id="218851.A0A2G5D904"/>
<dbReference type="Pfam" id="PF01535">
    <property type="entry name" value="PPR"/>
    <property type="match status" value="12"/>
</dbReference>
<dbReference type="SUPFAM" id="SSF48452">
    <property type="entry name" value="TPR-like"/>
    <property type="match status" value="1"/>
</dbReference>
<feature type="repeat" description="PPR" evidence="2">
    <location>
        <begin position="283"/>
        <end position="317"/>
    </location>
</feature>
<keyword evidence="1" id="KW-0677">Repeat</keyword>
<dbReference type="InterPro" id="IPR002885">
    <property type="entry name" value="PPR_rpt"/>
</dbReference>
<protein>
    <recommendedName>
        <fullName evidence="5">DYW domain-containing protein</fullName>
    </recommendedName>
</protein>
<dbReference type="PANTHER" id="PTHR47926">
    <property type="entry name" value="PENTATRICOPEPTIDE REPEAT-CONTAINING PROTEIN"/>
    <property type="match status" value="1"/>
</dbReference>
<feature type="repeat" description="PPR" evidence="2">
    <location>
        <begin position="97"/>
        <end position="127"/>
    </location>
</feature>
<reference evidence="3 4" key="1">
    <citation type="submission" date="2017-09" db="EMBL/GenBank/DDBJ databases">
        <title>WGS assembly of Aquilegia coerulea Goldsmith.</title>
        <authorList>
            <person name="Hodges S."/>
            <person name="Kramer E."/>
            <person name="Nordborg M."/>
            <person name="Tomkins J."/>
            <person name="Borevitz J."/>
            <person name="Derieg N."/>
            <person name="Yan J."/>
            <person name="Mihaltcheva S."/>
            <person name="Hayes R.D."/>
            <person name="Rokhsar D."/>
        </authorList>
    </citation>
    <scope>NUCLEOTIDE SEQUENCE [LARGE SCALE GENOMIC DNA]</scope>
    <source>
        <strain evidence="4">cv. Goldsmith</strain>
    </source>
</reference>
<organism evidence="3 4">
    <name type="scientific">Aquilegia coerulea</name>
    <name type="common">Rocky mountain columbine</name>
    <dbReference type="NCBI Taxonomy" id="218851"/>
    <lineage>
        <taxon>Eukaryota</taxon>
        <taxon>Viridiplantae</taxon>
        <taxon>Streptophyta</taxon>
        <taxon>Embryophyta</taxon>
        <taxon>Tracheophyta</taxon>
        <taxon>Spermatophyta</taxon>
        <taxon>Magnoliopsida</taxon>
        <taxon>Ranunculales</taxon>
        <taxon>Ranunculaceae</taxon>
        <taxon>Thalictroideae</taxon>
        <taxon>Aquilegia</taxon>
    </lineage>
</organism>
<dbReference type="AlphaFoldDB" id="A0A2G5D904"/>
<feature type="repeat" description="PPR" evidence="2">
    <location>
        <begin position="4"/>
        <end position="34"/>
    </location>
</feature>
<dbReference type="InParanoid" id="A0A2G5D904"/>
<evidence type="ECO:0000313" key="3">
    <source>
        <dbReference type="EMBL" id="PIA40005.1"/>
    </source>
</evidence>
<evidence type="ECO:0000256" key="2">
    <source>
        <dbReference type="PROSITE-ProRule" id="PRU00708"/>
    </source>
</evidence>
<dbReference type="GO" id="GO:0009451">
    <property type="term" value="P:RNA modification"/>
    <property type="evidence" value="ECO:0007669"/>
    <property type="project" value="InterPro"/>
</dbReference>
<evidence type="ECO:0008006" key="5">
    <source>
        <dbReference type="Google" id="ProtNLM"/>
    </source>
</evidence>
<dbReference type="GO" id="GO:0099402">
    <property type="term" value="P:plant organ development"/>
    <property type="evidence" value="ECO:0007669"/>
    <property type="project" value="UniProtKB-ARBA"/>
</dbReference>
<dbReference type="Proteomes" id="UP000230069">
    <property type="component" value="Unassembled WGS sequence"/>
</dbReference>
<name>A0A2G5D904_AQUCA</name>
<dbReference type="Gene3D" id="1.25.40.10">
    <property type="entry name" value="Tetratricopeptide repeat domain"/>
    <property type="match status" value="6"/>
</dbReference>
<dbReference type="Pfam" id="PF13041">
    <property type="entry name" value="PPR_2"/>
    <property type="match status" value="1"/>
</dbReference>
<dbReference type="FunFam" id="1.25.40.10:FF:000158">
    <property type="entry name" value="pentatricopeptide repeat-containing protein At2g33680"/>
    <property type="match status" value="1"/>
</dbReference>
<feature type="repeat" description="PPR" evidence="2">
    <location>
        <begin position="159"/>
        <end position="193"/>
    </location>
</feature>
<dbReference type="InterPro" id="IPR046960">
    <property type="entry name" value="PPR_At4g14850-like_plant"/>
</dbReference>
<dbReference type="NCBIfam" id="TIGR00756">
    <property type="entry name" value="PPR"/>
    <property type="match status" value="6"/>
</dbReference>
<dbReference type="PROSITE" id="PS51375">
    <property type="entry name" value="PPR"/>
    <property type="match status" value="10"/>
</dbReference>
<dbReference type="GO" id="GO:0003723">
    <property type="term" value="F:RNA binding"/>
    <property type="evidence" value="ECO:0007669"/>
    <property type="project" value="InterPro"/>
</dbReference>
<feature type="repeat" description="PPR" evidence="2">
    <location>
        <begin position="415"/>
        <end position="449"/>
    </location>
</feature>
<evidence type="ECO:0000313" key="4">
    <source>
        <dbReference type="Proteomes" id="UP000230069"/>
    </source>
</evidence>
<feature type="repeat" description="PPR" evidence="2">
    <location>
        <begin position="128"/>
        <end position="158"/>
    </location>
</feature>
<feature type="repeat" description="PPR" evidence="2">
    <location>
        <begin position="486"/>
        <end position="520"/>
    </location>
</feature>
<dbReference type="InterPro" id="IPR046848">
    <property type="entry name" value="E_motif"/>
</dbReference>
<dbReference type="OrthoDB" id="958364at2759"/>
<proteinExistence type="predicted"/>
<dbReference type="Pfam" id="PF20431">
    <property type="entry name" value="E_motif"/>
    <property type="match status" value="1"/>
</dbReference>
<gene>
    <name evidence="3" type="ORF">AQUCO_02500016v1</name>
</gene>
<dbReference type="InterPro" id="IPR011990">
    <property type="entry name" value="TPR-like_helical_dom_sf"/>
</dbReference>
<sequence length="676" mass="76186">MASNPKLFNTHITHCMRNGLIQEARKLFDEMPQRNTVSWNAMIRGYFQNGEFDEAVSLFDQMPHRDLFSYNTMITGLMKYGENISARRVFDLMPFKDVVSWNSMIGGYINNACMSEALLFFDRMPIRNVITWNLVMSGLANLGSFDLVEDLFRKMPERDVASWTIMISVLANVGRIVEAREFFEQMPKKDVRAWNAMLMGYADNGKIEIAEVLFLKMPDKDSDSWNALISGLVENQRILDAVAFFSYMPHKSSQSWNSILSGLVRSCLTIEAHAFFEKSPHNDIVTWTNLIIGYFELGKVVVATKLFELMPDRDATAWNATIFGLGENDHGEDGLKLYLKMIEDALCPDEATFTTVLTICSTLPSLDFGEQAHGQIIKTGFDSFTAVSNAIITMYARCGSMYSAMLAFSSMPSHDVVSWNSIICGYAHHGYGMDALKIFKRMRSIGVQLDQITFIGVLSACSHTGLVEQGRYYFDFMRYKCFIQPTCEHYTCMVDLLGRFGYIDEAMSFIKQMKEDGVEASASVWGALLGASRIHRNVKVGKLAAEKVLDMEPYNVGIYMILAEMYMNNGRRQDAEKIICQMKEKGLKKQPGCSWIEVNNSVHVFLAGDGSHPDFSEIRFALDLLTIDADIGFLSKHGILLPVGQMQQGILKMKNIGFLSKHGILLPVGQMQQGIL</sequence>
<feature type="repeat" description="PPR" evidence="2">
    <location>
        <begin position="35"/>
        <end position="69"/>
    </location>
</feature>
<feature type="repeat" description="PPR" evidence="2">
    <location>
        <begin position="221"/>
        <end position="255"/>
    </location>
</feature>